<dbReference type="AlphaFoldDB" id="A0A6H0DWT7"/>
<organism evidence="1">
    <name type="scientific">Cochliobolus sativus</name>
    <name type="common">Common root rot and spot blotch fungus</name>
    <name type="synonym">Bipolaris sorokiniana</name>
    <dbReference type="NCBI Taxonomy" id="45130"/>
    <lineage>
        <taxon>Eukaryota</taxon>
        <taxon>Fungi</taxon>
        <taxon>Dikarya</taxon>
        <taxon>Ascomycota</taxon>
        <taxon>Pezizomycotina</taxon>
        <taxon>Dothideomycetes</taxon>
        <taxon>Pleosporomycetidae</taxon>
        <taxon>Pleosporales</taxon>
        <taxon>Pleosporineae</taxon>
        <taxon>Pleosporaceae</taxon>
        <taxon>Bipolaris</taxon>
    </lineage>
</organism>
<protein>
    <submittedName>
        <fullName evidence="1">CcqL</fullName>
    </submittedName>
</protein>
<evidence type="ECO:0000313" key="1">
    <source>
        <dbReference type="EMBL" id="QIS92928.1"/>
    </source>
</evidence>
<dbReference type="EMBL" id="MN659332">
    <property type="protein sequence ID" value="QIS92928.1"/>
    <property type="molecule type" value="Genomic_DNA"/>
</dbReference>
<sequence>MFFLALLRISDAAQFKSDTSWIVVNPACFYFPDRDSTRFTNTWKCDQQAKYPYKEFHQIWHYAEMLAKSFYTTIMADLGQTTLNVLDNGDLLQYFTANLADFNKLFSDPRFETILRDVAKKPYTAASASQWDLEITPSVYPPHIFVRSLDLRALAALYFKF</sequence>
<proteinExistence type="predicted"/>
<name>A0A6H0DWT7_COCSA</name>
<reference evidence="1" key="1">
    <citation type="journal article" date="2020" name="Appl. Microbiol. Biotechnol.">
        <title>Genome-based mining of new antimicrobial meroterpenoids from the phytopathogenic fungus Bipolaris sorokiniana strain 11134.</title>
        <authorList>
            <person name="Han J."/>
            <person name="Zhang J."/>
            <person name="Song Z."/>
            <person name="Zhu G."/>
            <person name="Liu M."/>
            <person name="Dai H."/>
            <person name="Hsiang T."/>
            <person name="Liu X."/>
            <person name="Zhang L."/>
            <person name="Quinn R.J."/>
            <person name="Feng Y."/>
        </authorList>
    </citation>
    <scope>NUCLEOTIDE SEQUENCE</scope>
    <source>
        <strain evidence="1">11134</strain>
    </source>
</reference>
<accession>A0A6H0DWT7</accession>